<keyword evidence="1" id="KW-1133">Transmembrane helix</keyword>
<keyword evidence="3" id="KW-1185">Reference proteome</keyword>
<keyword evidence="1" id="KW-0812">Transmembrane</keyword>
<keyword evidence="2" id="KW-0645">Protease</keyword>
<dbReference type="AlphaFoldDB" id="A0A327X984"/>
<dbReference type="InterPro" id="IPR001940">
    <property type="entry name" value="Peptidase_S1C"/>
</dbReference>
<feature type="transmembrane region" description="Helical" evidence="1">
    <location>
        <begin position="106"/>
        <end position="125"/>
    </location>
</feature>
<dbReference type="Proteomes" id="UP000248790">
    <property type="component" value="Unassembled WGS sequence"/>
</dbReference>
<proteinExistence type="predicted"/>
<sequence length="380" mass="42997">MNDHQKFTDWTDKWLRNELTEAERLEFEALRRSDPVLAQQAREQQQLAQAMQQYGQRIDFRKRLDRVHASLDMDAIRQEAGQEAPVRPLHRNGGTVRQLWQTYRPILAVAATVALITTFGTLMLVRQYQSSHKQQEQYTMMRRDLQAIRRSQNAILQDLNARERALQMNPGQVAGSGFLLSPDGYLVTNTHIIRDADSVYIQSTKGDIYKAKVVYADQKYDLAILQVRDDSTFRSKTALPYGFEAGPSDLGERVFTLGFPREEIVYGEGYLSSKTGFRGDSTAYQVAISVNPGNSGGPLLDEKGNVIGIISGKQTATEGATFAIKTNYLFRAISAIPTDSLKNNSIRMSRKNGLAKLSRKDQIKKIQENVYLVKVFKHEK</sequence>
<dbReference type="PANTHER" id="PTHR43019">
    <property type="entry name" value="SERINE ENDOPROTEASE DEGS"/>
    <property type="match status" value="1"/>
</dbReference>
<dbReference type="RefSeq" id="WP_229310566.1">
    <property type="nucleotide sequence ID" value="NZ_QLMC01000001.1"/>
</dbReference>
<keyword evidence="2" id="KW-0378">Hydrolase</keyword>
<gene>
    <name evidence="2" type="ORF">LX87_01373</name>
</gene>
<dbReference type="EMBL" id="QLMC01000001">
    <property type="protein sequence ID" value="RAK03251.1"/>
    <property type="molecule type" value="Genomic_DNA"/>
</dbReference>
<keyword evidence="1" id="KW-0472">Membrane</keyword>
<dbReference type="InterPro" id="IPR043504">
    <property type="entry name" value="Peptidase_S1_PA_chymotrypsin"/>
</dbReference>
<dbReference type="PANTHER" id="PTHR43019:SF23">
    <property type="entry name" value="PROTEASE DO-LIKE 5, CHLOROPLASTIC"/>
    <property type="match status" value="1"/>
</dbReference>
<evidence type="ECO:0000313" key="2">
    <source>
        <dbReference type="EMBL" id="RAK03251.1"/>
    </source>
</evidence>
<dbReference type="Pfam" id="PF13365">
    <property type="entry name" value="Trypsin_2"/>
    <property type="match status" value="1"/>
</dbReference>
<dbReference type="SUPFAM" id="SSF50494">
    <property type="entry name" value="Trypsin-like serine proteases"/>
    <property type="match status" value="1"/>
</dbReference>
<dbReference type="GO" id="GO:0004252">
    <property type="term" value="F:serine-type endopeptidase activity"/>
    <property type="evidence" value="ECO:0007669"/>
    <property type="project" value="InterPro"/>
</dbReference>
<organism evidence="2 3">
    <name type="scientific">Larkinella arboricola</name>
    <dbReference type="NCBI Taxonomy" id="643671"/>
    <lineage>
        <taxon>Bacteria</taxon>
        <taxon>Pseudomonadati</taxon>
        <taxon>Bacteroidota</taxon>
        <taxon>Cytophagia</taxon>
        <taxon>Cytophagales</taxon>
        <taxon>Spirosomataceae</taxon>
        <taxon>Larkinella</taxon>
    </lineage>
</organism>
<dbReference type="PRINTS" id="PR00834">
    <property type="entry name" value="PROTEASES2C"/>
</dbReference>
<dbReference type="Gene3D" id="2.40.10.10">
    <property type="entry name" value="Trypsin-like serine proteases"/>
    <property type="match status" value="2"/>
</dbReference>
<name>A0A327X984_LARAB</name>
<dbReference type="GO" id="GO:0006508">
    <property type="term" value="P:proteolysis"/>
    <property type="evidence" value="ECO:0007669"/>
    <property type="project" value="UniProtKB-KW"/>
</dbReference>
<evidence type="ECO:0000313" key="3">
    <source>
        <dbReference type="Proteomes" id="UP000248790"/>
    </source>
</evidence>
<accession>A0A327X984</accession>
<dbReference type="InterPro" id="IPR009003">
    <property type="entry name" value="Peptidase_S1_PA"/>
</dbReference>
<evidence type="ECO:0000256" key="1">
    <source>
        <dbReference type="SAM" id="Phobius"/>
    </source>
</evidence>
<comment type="caution">
    <text evidence="2">The sequence shown here is derived from an EMBL/GenBank/DDBJ whole genome shotgun (WGS) entry which is preliminary data.</text>
</comment>
<reference evidence="2 3" key="1">
    <citation type="submission" date="2018-06" db="EMBL/GenBank/DDBJ databases">
        <title>Genomic Encyclopedia of Archaeal and Bacterial Type Strains, Phase II (KMG-II): from individual species to whole genera.</title>
        <authorList>
            <person name="Goeker M."/>
        </authorList>
    </citation>
    <scope>NUCLEOTIDE SEQUENCE [LARGE SCALE GENOMIC DNA]</scope>
    <source>
        <strain evidence="2 3">DSM 21851</strain>
    </source>
</reference>
<protein>
    <submittedName>
        <fullName evidence="2">S1-C subfamily serine protease</fullName>
    </submittedName>
</protein>